<dbReference type="SUPFAM" id="SSF52540">
    <property type="entry name" value="P-loop containing nucleoside triphosphate hydrolases"/>
    <property type="match status" value="1"/>
</dbReference>
<evidence type="ECO:0000256" key="6">
    <source>
        <dbReference type="ARBA" id="ARBA00022801"/>
    </source>
</evidence>
<dbReference type="Pfam" id="PF13086">
    <property type="entry name" value="AAA_11"/>
    <property type="match status" value="1"/>
</dbReference>
<evidence type="ECO:0000256" key="8">
    <source>
        <dbReference type="ARBA" id="ARBA00022840"/>
    </source>
</evidence>
<keyword evidence="8" id="KW-0067">ATP-binding</keyword>
<feature type="domain" description="DNA2/NAM7 helicase helicase" evidence="11">
    <location>
        <begin position="402"/>
        <end position="475"/>
    </location>
</feature>
<comment type="caution">
    <text evidence="14">The sequence shown here is derived from an EMBL/GenBank/DDBJ whole genome shotgun (WGS) entry which is preliminary data.</text>
</comment>
<evidence type="ECO:0000256" key="5">
    <source>
        <dbReference type="ARBA" id="ARBA00022741"/>
    </source>
</evidence>
<comment type="subcellular location">
    <subcellularLocation>
        <location evidence="1">Cytoplasm</location>
    </subcellularLocation>
</comment>
<dbReference type="CDD" id="cd18808">
    <property type="entry name" value="SF1_C_Upf1"/>
    <property type="match status" value="1"/>
</dbReference>
<feature type="compositionally biased region" description="Acidic residues" evidence="10">
    <location>
        <begin position="758"/>
        <end position="791"/>
    </location>
</feature>
<dbReference type="GO" id="GO:0005737">
    <property type="term" value="C:cytoplasm"/>
    <property type="evidence" value="ECO:0007669"/>
    <property type="project" value="UniProtKB-SubCell"/>
</dbReference>
<name>A0A9W8JM10_9AGAR</name>
<feature type="domain" description="DNA2/NAM7 helicase-like C-terminal" evidence="12">
    <location>
        <begin position="482"/>
        <end position="688"/>
    </location>
</feature>
<dbReference type="EMBL" id="JANBPK010000044">
    <property type="protein sequence ID" value="KAJ2936529.1"/>
    <property type="molecule type" value="Genomic_DNA"/>
</dbReference>
<dbReference type="Gene3D" id="3.40.50.300">
    <property type="entry name" value="P-loop containing nucleotide triphosphate hydrolases"/>
    <property type="match status" value="2"/>
</dbReference>
<evidence type="ECO:0000256" key="4">
    <source>
        <dbReference type="ARBA" id="ARBA00022490"/>
    </source>
</evidence>
<reference evidence="14" key="1">
    <citation type="submission" date="2022-06" db="EMBL/GenBank/DDBJ databases">
        <title>Genome Sequence of Candolleomyces eurysporus.</title>
        <authorList>
            <person name="Buettner E."/>
        </authorList>
    </citation>
    <scope>NUCLEOTIDE SEQUENCE</scope>
    <source>
        <strain evidence="14">VTCC 930004</strain>
    </source>
</reference>
<evidence type="ECO:0000256" key="3">
    <source>
        <dbReference type="ARBA" id="ARBA00012552"/>
    </source>
</evidence>
<evidence type="ECO:0000259" key="12">
    <source>
        <dbReference type="Pfam" id="PF13087"/>
    </source>
</evidence>
<keyword evidence="15" id="KW-1185">Reference proteome</keyword>
<evidence type="ECO:0000313" key="14">
    <source>
        <dbReference type="EMBL" id="KAJ2936529.1"/>
    </source>
</evidence>
<feature type="region of interest" description="Disordered" evidence="10">
    <location>
        <begin position="744"/>
        <end position="791"/>
    </location>
</feature>
<gene>
    <name evidence="14" type="ORF">H1R20_g564</name>
</gene>
<dbReference type="InterPro" id="IPR041677">
    <property type="entry name" value="DNA2/NAM7_AAA_11"/>
</dbReference>
<keyword evidence="5" id="KW-0547">Nucleotide-binding</keyword>
<accession>A0A9W8JM10</accession>
<comment type="catalytic activity">
    <reaction evidence="9">
        <text>ATP + H2O = ADP + phosphate + H(+)</text>
        <dbReference type="Rhea" id="RHEA:13065"/>
        <dbReference type="ChEBI" id="CHEBI:15377"/>
        <dbReference type="ChEBI" id="CHEBI:15378"/>
        <dbReference type="ChEBI" id="CHEBI:30616"/>
        <dbReference type="ChEBI" id="CHEBI:43474"/>
        <dbReference type="ChEBI" id="CHEBI:456216"/>
        <dbReference type="EC" id="3.6.4.13"/>
    </reaction>
</comment>
<dbReference type="OrthoDB" id="6513042at2759"/>
<dbReference type="InterPro" id="IPR049080">
    <property type="entry name" value="MOV-10-like_beta-barrel"/>
</dbReference>
<dbReference type="PANTHER" id="PTHR45418:SF1">
    <property type="entry name" value="CANCER_TESTIS ANTIGEN 55"/>
    <property type="match status" value="1"/>
</dbReference>
<feature type="compositionally biased region" description="Low complexity" evidence="10">
    <location>
        <begin position="110"/>
        <end position="123"/>
    </location>
</feature>
<dbReference type="GO" id="GO:0003724">
    <property type="term" value="F:RNA helicase activity"/>
    <property type="evidence" value="ECO:0007669"/>
    <property type="project" value="UniProtKB-EC"/>
</dbReference>
<dbReference type="GO" id="GO:0016787">
    <property type="term" value="F:hydrolase activity"/>
    <property type="evidence" value="ECO:0007669"/>
    <property type="project" value="UniProtKB-KW"/>
</dbReference>
<dbReference type="Pfam" id="PF13087">
    <property type="entry name" value="AAA_12"/>
    <property type="match status" value="1"/>
</dbReference>
<dbReference type="InterPro" id="IPR027417">
    <property type="entry name" value="P-loop_NTPase"/>
</dbReference>
<evidence type="ECO:0000256" key="9">
    <source>
        <dbReference type="ARBA" id="ARBA00047984"/>
    </source>
</evidence>
<evidence type="ECO:0000256" key="1">
    <source>
        <dbReference type="ARBA" id="ARBA00004496"/>
    </source>
</evidence>
<keyword evidence="6" id="KW-0378">Hydrolase</keyword>
<dbReference type="InterPro" id="IPR041679">
    <property type="entry name" value="DNA2/NAM7-like_C"/>
</dbReference>
<keyword evidence="7" id="KW-0347">Helicase</keyword>
<dbReference type="Pfam" id="PF21634">
    <property type="entry name" value="MOV-10_beta-barrel"/>
    <property type="match status" value="1"/>
</dbReference>
<sequence length="791" mass="88499">MQGVDPAVEPLRGASTNNEEYCLTCQYVVPQSAWQQHVSGIKHLRKEAFLKYRTAVDEAEKDKNNLTIEGRTNLGFLDPSVAALGFTEELVVKSSARSGKSVLSEVRLASTQGTGRRSSSGFSVHDSPTLPTTVKSLITVFIKFTQKFIGRYDDRIEFIFENTVSHEKFVISRQLQVVVGDQADHNALRPVAPYVSRKRKTRTPEKTVVRGVAPPSFGGISYVTELPEAPIPKQLLELLGGSNLLQQQITDIGGHLLWIEEHQTEADLERYDMSNVTLPQANQYYYLAIPGLAEKRPSVLVGDRILVQRRGASASGRWFEGRVHVVQQNQVALAFHPRFHKDWSALQRYNVRFKLTRIVLRRQHQALDLDFREDRVLFPTQAHVEDVNVIQQLSFINPLIASNPRQREAVQAIVHQQPGSPPFVVFGPPGTGKTVTIIEAIRQILRTHPTSRILACGPSNSAADLIAERLSSSLSPDELFRMVVKLTKNFRSHSAILRFPNDKFYAGELEQCAPVLTINTYLSLPFLPNAKFPVIFHSVLGKDDREAVSPSFFNIDEALVVKSLSSYGIRILIDECLGDNDIGIITPYHAQCLKIRTTLRGAMADGIKVGSVEEFQGQVLSYMLYYGVEAEANDDTQERKVIMISTVRSSKDYVKHDLRHTLGFVANPRRFNVAVTRAKALLIVIGNPHVLSLDPLWRSFLNYIYLEGGWVGPEIPWDPQAPVDPQGRYDDGVRSAAEADMNEYTRRMEEFVGTASGEQEDGEGNDEEGDDEEDGDDDEDGDEDEDGEDDE</sequence>
<evidence type="ECO:0000256" key="7">
    <source>
        <dbReference type="ARBA" id="ARBA00022806"/>
    </source>
</evidence>
<feature type="non-terminal residue" evidence="14">
    <location>
        <position position="1"/>
    </location>
</feature>
<dbReference type="AlphaFoldDB" id="A0A9W8JM10"/>
<comment type="similarity">
    <text evidence="2">Belongs to the DNA2/NAM7 helicase family. SDE3 subfamily.</text>
</comment>
<dbReference type="GO" id="GO:0005524">
    <property type="term" value="F:ATP binding"/>
    <property type="evidence" value="ECO:0007669"/>
    <property type="project" value="UniProtKB-KW"/>
</dbReference>
<dbReference type="EC" id="3.6.4.13" evidence="3"/>
<evidence type="ECO:0000256" key="2">
    <source>
        <dbReference type="ARBA" id="ARBA00005601"/>
    </source>
</evidence>
<evidence type="ECO:0000313" key="15">
    <source>
        <dbReference type="Proteomes" id="UP001140091"/>
    </source>
</evidence>
<proteinExistence type="inferred from homology"/>
<evidence type="ECO:0000256" key="10">
    <source>
        <dbReference type="SAM" id="MobiDB-lite"/>
    </source>
</evidence>
<keyword evidence="4" id="KW-0963">Cytoplasm</keyword>
<dbReference type="InterPro" id="IPR047187">
    <property type="entry name" value="SF1_C_Upf1"/>
</dbReference>
<feature type="region of interest" description="Disordered" evidence="10">
    <location>
        <begin position="108"/>
        <end position="127"/>
    </location>
</feature>
<organism evidence="14 15">
    <name type="scientific">Candolleomyces eurysporus</name>
    <dbReference type="NCBI Taxonomy" id="2828524"/>
    <lineage>
        <taxon>Eukaryota</taxon>
        <taxon>Fungi</taxon>
        <taxon>Dikarya</taxon>
        <taxon>Basidiomycota</taxon>
        <taxon>Agaricomycotina</taxon>
        <taxon>Agaricomycetes</taxon>
        <taxon>Agaricomycetidae</taxon>
        <taxon>Agaricales</taxon>
        <taxon>Agaricineae</taxon>
        <taxon>Psathyrellaceae</taxon>
        <taxon>Candolleomyces</taxon>
    </lineage>
</organism>
<evidence type="ECO:0000259" key="11">
    <source>
        <dbReference type="Pfam" id="PF13086"/>
    </source>
</evidence>
<feature type="domain" description="Helicase MOV-10-like beta-barrel" evidence="13">
    <location>
        <begin position="271"/>
        <end position="353"/>
    </location>
</feature>
<evidence type="ECO:0000259" key="13">
    <source>
        <dbReference type="Pfam" id="PF21634"/>
    </source>
</evidence>
<dbReference type="PANTHER" id="PTHR45418">
    <property type="entry name" value="CANCER/TESTIS ANTIGEN 55"/>
    <property type="match status" value="1"/>
</dbReference>
<dbReference type="Proteomes" id="UP001140091">
    <property type="component" value="Unassembled WGS sequence"/>
</dbReference>
<protein>
    <recommendedName>
        <fullName evidence="3">RNA helicase</fullName>
        <ecNumber evidence="3">3.6.4.13</ecNumber>
    </recommendedName>
</protein>